<evidence type="ECO:0000259" key="9">
    <source>
        <dbReference type="PROSITE" id="PS50262"/>
    </source>
</evidence>
<evidence type="ECO:0000256" key="3">
    <source>
        <dbReference type="ARBA" id="ARBA00022692"/>
    </source>
</evidence>
<feature type="transmembrane region" description="Helical" evidence="8">
    <location>
        <begin position="632"/>
        <end position="650"/>
    </location>
</feature>
<evidence type="ECO:0000313" key="10">
    <source>
        <dbReference type="EMBL" id="EDO42267.1"/>
    </source>
</evidence>
<keyword evidence="3 6" id="KW-0812">Transmembrane</keyword>
<dbReference type="PRINTS" id="PR00237">
    <property type="entry name" value="GPCRRHODOPSN"/>
</dbReference>
<comment type="similarity">
    <text evidence="6">Belongs to the G-protein coupled receptor 1 family.</text>
</comment>
<dbReference type="SUPFAM" id="SSF81321">
    <property type="entry name" value="Family A G protein-coupled receptor-like"/>
    <property type="match status" value="1"/>
</dbReference>
<dbReference type="EMBL" id="DS469566">
    <property type="protein sequence ID" value="EDO42267.1"/>
    <property type="molecule type" value="Genomic_DNA"/>
</dbReference>
<dbReference type="HOGENOM" id="CLU_411216_0_0_1"/>
<feature type="transmembrane region" description="Helical" evidence="8">
    <location>
        <begin position="148"/>
        <end position="166"/>
    </location>
</feature>
<feature type="transmembrane region" description="Helical" evidence="8">
    <location>
        <begin position="29"/>
        <end position="53"/>
    </location>
</feature>
<keyword evidence="5 8" id="KW-0472">Membrane</keyword>
<feature type="region of interest" description="Disordered" evidence="7">
    <location>
        <begin position="305"/>
        <end position="334"/>
    </location>
</feature>
<dbReference type="InterPro" id="IPR017452">
    <property type="entry name" value="GPCR_Rhodpsn_7TM"/>
</dbReference>
<feature type="transmembrane region" description="Helical" evidence="8">
    <location>
        <begin position="172"/>
        <end position="194"/>
    </location>
</feature>
<evidence type="ECO:0000256" key="4">
    <source>
        <dbReference type="ARBA" id="ARBA00022989"/>
    </source>
</evidence>
<dbReference type="Proteomes" id="UP000001593">
    <property type="component" value="Unassembled WGS sequence"/>
</dbReference>
<dbReference type="PANTHER" id="PTHR22750">
    <property type="entry name" value="G-PROTEIN COUPLED RECEPTOR"/>
    <property type="match status" value="1"/>
</dbReference>
<keyword evidence="11" id="KW-1185">Reference proteome</keyword>
<dbReference type="Gene3D" id="1.20.1070.10">
    <property type="entry name" value="Rhodopsin 7-helix transmembrane proteins"/>
    <property type="match status" value="2"/>
</dbReference>
<accession>A7S1V6</accession>
<feature type="transmembrane region" description="Helical" evidence="8">
    <location>
        <begin position="65"/>
        <end position="84"/>
    </location>
</feature>
<dbReference type="InterPro" id="IPR000276">
    <property type="entry name" value="GPCR_Rhodpsn"/>
</dbReference>
<proteinExistence type="inferred from homology"/>
<protein>
    <recommendedName>
        <fullName evidence="9">G-protein coupled receptors family 1 profile domain-containing protein</fullName>
    </recommendedName>
</protein>
<sequence length="673" mass="74926">MNDTRLCPEYLQTYFAEQYEPISWVTRSAYVTATINTVSAVPATFLNLLVIVAILRSNTLRSPSFLLICSMAVSDFMVGVVLQPRFTVLRVAEIMGEFGLYCKAAQMGSANSVGMLVSVITAALISIDRYLALHLRMRYNVVVTRSRVVKMIVMLWFVSICLGALVPLISMLVFTIFLNAIVSMLVPVIVVCYVKCFHTLRQQRNKIGAANIPLQRAKVSGTNSKGWVAPALTSNLGTQQNTMQCCLEDYLDNESSLASGVGQICPSNQVSHKIHNNLSNQISLENQGRPGDEIIIGIEVRPSNQVSPRNEVSLEKQAHPSSPFRLGNQTRPSNDINLENQVNPRNEICMVNEACPNNELSLSNRTSPIKHVSLGKKIIPNNQSKHGHRKLKRINSNMNLVKYENVSFTMLLIIINLFMCYTVYLVFLPLLYFAIGYNGTVKFCSDVGMLLLCSVLQHPATPPATDQYQSQKQRGIPSNSSHLHNPKKIYVVLKPQTGKQFNTGDYNIGKRTTHNCKPNFGNQSNLCNQLNLFNFENDLSARDMPRNVVPSDLSDLSDVVSGARPVNYQAGAVGSLVSAISGVNLVKYEKVSRTMYLIVIILFASHTVYILITPALYFIVGYKALAKFFTDIGVTLIYLNSALNPIIYLVRMREIRVSCCALRRKFGDLRCTL</sequence>
<evidence type="ECO:0000256" key="6">
    <source>
        <dbReference type="RuleBase" id="RU000688"/>
    </source>
</evidence>
<keyword evidence="6" id="KW-0807">Transducer</keyword>
<dbReference type="PROSITE" id="PS00237">
    <property type="entry name" value="G_PROTEIN_RECEP_F1_1"/>
    <property type="match status" value="1"/>
</dbReference>
<dbReference type="InParanoid" id="A7S1V6"/>
<evidence type="ECO:0000256" key="7">
    <source>
        <dbReference type="SAM" id="MobiDB-lite"/>
    </source>
</evidence>
<feature type="transmembrane region" description="Helical" evidence="8">
    <location>
        <begin position="104"/>
        <end position="127"/>
    </location>
</feature>
<dbReference type="eggNOG" id="KOG3656">
    <property type="taxonomic scope" value="Eukaryota"/>
</dbReference>
<name>A7S1V6_NEMVE</name>
<keyword evidence="2" id="KW-1003">Cell membrane</keyword>
<feature type="transmembrane region" description="Helical" evidence="8">
    <location>
        <begin position="598"/>
        <end position="620"/>
    </location>
</feature>
<keyword evidence="6" id="KW-0675">Receptor</keyword>
<dbReference type="Pfam" id="PF00001">
    <property type="entry name" value="7tm_1"/>
    <property type="match status" value="1"/>
</dbReference>
<evidence type="ECO:0000256" key="2">
    <source>
        <dbReference type="ARBA" id="ARBA00022475"/>
    </source>
</evidence>
<evidence type="ECO:0000256" key="1">
    <source>
        <dbReference type="ARBA" id="ARBA00004651"/>
    </source>
</evidence>
<dbReference type="PhylomeDB" id="A7S1V6"/>
<evidence type="ECO:0000256" key="5">
    <source>
        <dbReference type="ARBA" id="ARBA00023136"/>
    </source>
</evidence>
<evidence type="ECO:0000313" key="11">
    <source>
        <dbReference type="Proteomes" id="UP000001593"/>
    </source>
</evidence>
<reference evidence="10 11" key="1">
    <citation type="journal article" date="2007" name="Science">
        <title>Sea anemone genome reveals ancestral eumetazoan gene repertoire and genomic organization.</title>
        <authorList>
            <person name="Putnam N.H."/>
            <person name="Srivastava M."/>
            <person name="Hellsten U."/>
            <person name="Dirks B."/>
            <person name="Chapman J."/>
            <person name="Salamov A."/>
            <person name="Terry A."/>
            <person name="Shapiro H."/>
            <person name="Lindquist E."/>
            <person name="Kapitonov V.V."/>
            <person name="Jurka J."/>
            <person name="Genikhovich G."/>
            <person name="Grigoriev I.V."/>
            <person name="Lucas S.M."/>
            <person name="Steele R.E."/>
            <person name="Finnerty J.R."/>
            <person name="Technau U."/>
            <person name="Martindale M.Q."/>
            <person name="Rokhsar D.S."/>
        </authorList>
    </citation>
    <scope>NUCLEOTIDE SEQUENCE [LARGE SCALE GENOMIC DNA]</scope>
    <source>
        <strain evidence="11">CH2 X CH6</strain>
    </source>
</reference>
<dbReference type="GO" id="GO:0004930">
    <property type="term" value="F:G protein-coupled receptor activity"/>
    <property type="evidence" value="ECO:0007669"/>
    <property type="project" value="UniProtKB-KW"/>
</dbReference>
<keyword evidence="4 8" id="KW-1133">Transmembrane helix</keyword>
<feature type="transmembrane region" description="Helical" evidence="8">
    <location>
        <begin position="408"/>
        <end position="435"/>
    </location>
</feature>
<dbReference type="AlphaFoldDB" id="A7S1V6"/>
<dbReference type="GO" id="GO:0005886">
    <property type="term" value="C:plasma membrane"/>
    <property type="evidence" value="ECO:0007669"/>
    <property type="project" value="UniProtKB-SubCell"/>
</dbReference>
<dbReference type="CDD" id="cd00637">
    <property type="entry name" value="7tm_classA_rhodopsin-like"/>
    <property type="match status" value="2"/>
</dbReference>
<evidence type="ECO:0000256" key="8">
    <source>
        <dbReference type="SAM" id="Phobius"/>
    </source>
</evidence>
<dbReference type="PROSITE" id="PS50262">
    <property type="entry name" value="G_PROTEIN_RECEP_F1_2"/>
    <property type="match status" value="1"/>
</dbReference>
<keyword evidence="6" id="KW-0297">G-protein coupled receptor</keyword>
<feature type="domain" description="G-protein coupled receptors family 1 profile" evidence="9">
    <location>
        <begin position="46"/>
        <end position="160"/>
    </location>
</feature>
<organism evidence="10 11">
    <name type="scientific">Nematostella vectensis</name>
    <name type="common">Starlet sea anemone</name>
    <dbReference type="NCBI Taxonomy" id="45351"/>
    <lineage>
        <taxon>Eukaryota</taxon>
        <taxon>Metazoa</taxon>
        <taxon>Cnidaria</taxon>
        <taxon>Anthozoa</taxon>
        <taxon>Hexacorallia</taxon>
        <taxon>Actiniaria</taxon>
        <taxon>Edwardsiidae</taxon>
        <taxon>Nematostella</taxon>
    </lineage>
</organism>
<gene>
    <name evidence="10" type="ORF">NEMVEDRAFT_v1g205500</name>
</gene>
<comment type="subcellular location">
    <subcellularLocation>
        <location evidence="1">Cell membrane</location>
        <topology evidence="1">Multi-pass membrane protein</topology>
    </subcellularLocation>
</comment>